<keyword evidence="4 5" id="KW-0378">Hydrolase</keyword>
<dbReference type="STRING" id="1300342.I596_3648"/>
<comment type="similarity">
    <text evidence="5">Belongs to the AB hydrolase superfamily. Carboxylesterase BioH family.</text>
</comment>
<feature type="binding site" evidence="5">
    <location>
        <position position="232"/>
    </location>
    <ligand>
        <name>substrate</name>
    </ligand>
</feature>
<dbReference type="GO" id="GO:0009102">
    <property type="term" value="P:biotin biosynthetic process"/>
    <property type="evidence" value="ECO:0007669"/>
    <property type="project" value="UniProtKB-UniRule"/>
</dbReference>
<evidence type="ECO:0000256" key="3">
    <source>
        <dbReference type="ARBA" id="ARBA00022756"/>
    </source>
</evidence>
<dbReference type="Pfam" id="PF12697">
    <property type="entry name" value="Abhydrolase_6"/>
    <property type="match status" value="1"/>
</dbReference>
<dbReference type="OrthoDB" id="9780744at2"/>
<dbReference type="PANTHER" id="PTHR43798:SF31">
    <property type="entry name" value="AB HYDROLASE SUPERFAMILY PROTEIN YCLE"/>
    <property type="match status" value="1"/>
</dbReference>
<dbReference type="SUPFAM" id="SSF53474">
    <property type="entry name" value="alpha/beta-Hydrolases"/>
    <property type="match status" value="1"/>
</dbReference>
<feature type="active site" description="Nucleophile" evidence="5">
    <location>
        <position position="79"/>
    </location>
</feature>
<evidence type="ECO:0000256" key="2">
    <source>
        <dbReference type="ARBA" id="ARBA00022490"/>
    </source>
</evidence>
<gene>
    <name evidence="5" type="primary">bioH</name>
    <name evidence="8" type="ORF">I596_3648</name>
</gene>
<comment type="subcellular location">
    <subcellularLocation>
        <location evidence="5">Cytoplasm</location>
    </subcellularLocation>
</comment>
<dbReference type="EMBL" id="CP015249">
    <property type="protein sequence ID" value="ANB19636.1"/>
    <property type="molecule type" value="Genomic_DNA"/>
</dbReference>
<feature type="binding site" evidence="5">
    <location>
        <begin position="79"/>
        <end position="80"/>
    </location>
    <ligand>
        <name>substrate</name>
    </ligand>
</feature>
<dbReference type="GO" id="GO:0016020">
    <property type="term" value="C:membrane"/>
    <property type="evidence" value="ECO:0007669"/>
    <property type="project" value="TreeGrafter"/>
</dbReference>
<dbReference type="Gene3D" id="3.40.50.1820">
    <property type="entry name" value="alpha/beta hydrolase"/>
    <property type="match status" value="1"/>
</dbReference>
<dbReference type="InterPro" id="IPR050266">
    <property type="entry name" value="AB_hydrolase_sf"/>
</dbReference>
<accession>A0A167H9V3</accession>
<evidence type="ECO:0000256" key="5">
    <source>
        <dbReference type="HAMAP-Rule" id="MF_01260"/>
    </source>
</evidence>
<feature type="active site" evidence="5">
    <location>
        <position position="232"/>
    </location>
</feature>
<evidence type="ECO:0000256" key="1">
    <source>
        <dbReference type="ARBA" id="ARBA00022487"/>
    </source>
</evidence>
<comment type="catalytic activity">
    <reaction evidence="5">
        <text>6-carboxyhexanoyl-[ACP] methyl ester + H2O = 6-carboxyhexanoyl-[ACP] + methanol + H(+)</text>
        <dbReference type="Rhea" id="RHEA:42700"/>
        <dbReference type="Rhea" id="RHEA-COMP:9955"/>
        <dbReference type="Rhea" id="RHEA-COMP:10186"/>
        <dbReference type="ChEBI" id="CHEBI:15377"/>
        <dbReference type="ChEBI" id="CHEBI:15378"/>
        <dbReference type="ChEBI" id="CHEBI:17790"/>
        <dbReference type="ChEBI" id="CHEBI:78846"/>
        <dbReference type="ChEBI" id="CHEBI:82735"/>
        <dbReference type="EC" id="3.1.1.85"/>
    </reaction>
</comment>
<feature type="domain" description="AB hydrolase-1" evidence="7">
    <location>
        <begin position="12"/>
        <end position="245"/>
    </location>
</feature>
<name>A0A167H9V3_9GAMM</name>
<dbReference type="InterPro" id="IPR000073">
    <property type="entry name" value="AB_hydrolase_1"/>
</dbReference>
<keyword evidence="6" id="KW-0812">Transmembrane</keyword>
<evidence type="ECO:0000256" key="6">
    <source>
        <dbReference type="SAM" id="Phobius"/>
    </source>
</evidence>
<dbReference type="InterPro" id="IPR029058">
    <property type="entry name" value="AB_hydrolase_fold"/>
</dbReference>
<feature type="active site" evidence="5">
    <location>
        <position position="205"/>
    </location>
</feature>
<comment type="caution">
    <text evidence="5">Lacks conserved residue(s) required for the propagation of feature annotation.</text>
</comment>
<comment type="function">
    <text evidence="5">The physiological role of BioH is to remove the methyl group introduced by BioC when the pimeloyl moiety is complete. It allows to synthesize pimeloyl-ACP via the fatty acid synthetic pathway through the hydrolysis of the ester bonds of pimeloyl-ACP esters.</text>
</comment>
<keyword evidence="2 5" id="KW-0963">Cytoplasm</keyword>
<keyword evidence="1 5" id="KW-0719">Serine esterase</keyword>
<feature type="binding site" evidence="5">
    <location>
        <position position="18"/>
    </location>
    <ligand>
        <name>substrate</name>
    </ligand>
</feature>
<dbReference type="Proteomes" id="UP000076830">
    <property type="component" value="Chromosome"/>
</dbReference>
<proteinExistence type="inferred from homology"/>
<evidence type="ECO:0000313" key="8">
    <source>
        <dbReference type="EMBL" id="ANB19636.1"/>
    </source>
</evidence>
<reference evidence="8 9" key="1">
    <citation type="submission" date="2016-04" db="EMBL/GenBank/DDBJ databases">
        <title>Complete genome sequence of Dokdonella koreensis DS-123T.</title>
        <authorList>
            <person name="Kim J.F."/>
            <person name="Lee H."/>
            <person name="Kwak M.-J."/>
        </authorList>
    </citation>
    <scope>NUCLEOTIDE SEQUENCE [LARGE SCALE GENOMIC DNA]</scope>
    <source>
        <strain evidence="8 9">DS-123</strain>
    </source>
</reference>
<evidence type="ECO:0000256" key="4">
    <source>
        <dbReference type="ARBA" id="ARBA00022801"/>
    </source>
</evidence>
<dbReference type="InterPro" id="IPR010076">
    <property type="entry name" value="BioH"/>
</dbReference>
<sequence length="256" mass="26647">MHIQTTGRGPDLVLIHGWAMHSGIFAPLVAALAARYTLHLVDLPGHGASRDYAPGALDPAACAHAIAAATPPAAWLGWSLGGLVALRGALDRPGHVRALVAIAASPRFVVGADWPHGVGAETFRAFADGLGTSYHATIERFLVLETLGSPEAQSELRALRQQVFARGEPDAAVLCDGLAILDTTDLRAELATLTVPSLWIAGRRDRLIPAGAMRWAAEHAPGGHYLELAAGHAPFLSHAEAVADAVDAFLGTEAAA</sequence>
<evidence type="ECO:0000313" key="9">
    <source>
        <dbReference type="Proteomes" id="UP000076830"/>
    </source>
</evidence>
<feature type="transmembrane region" description="Helical" evidence="6">
    <location>
        <begin position="12"/>
        <end position="34"/>
    </location>
</feature>
<keyword evidence="6" id="KW-0472">Membrane</keyword>
<comment type="subunit">
    <text evidence="5">Monomer.</text>
</comment>
<keyword evidence="3 5" id="KW-0093">Biotin biosynthesis</keyword>
<dbReference type="HAMAP" id="MF_01260">
    <property type="entry name" value="Carboxylester"/>
    <property type="match status" value="1"/>
</dbReference>
<organism evidence="8 9">
    <name type="scientific">Dokdonella koreensis DS-123</name>
    <dbReference type="NCBI Taxonomy" id="1300342"/>
    <lineage>
        <taxon>Bacteria</taxon>
        <taxon>Pseudomonadati</taxon>
        <taxon>Pseudomonadota</taxon>
        <taxon>Gammaproteobacteria</taxon>
        <taxon>Lysobacterales</taxon>
        <taxon>Rhodanobacteraceae</taxon>
        <taxon>Dokdonella</taxon>
    </lineage>
</organism>
<dbReference type="RefSeq" id="WP_067652219.1">
    <property type="nucleotide sequence ID" value="NZ_CP015249.1"/>
</dbReference>
<dbReference type="PANTHER" id="PTHR43798">
    <property type="entry name" value="MONOACYLGLYCEROL LIPASE"/>
    <property type="match status" value="1"/>
</dbReference>
<keyword evidence="9" id="KW-1185">Reference proteome</keyword>
<dbReference type="NCBIfam" id="TIGR01738">
    <property type="entry name" value="bioH"/>
    <property type="match status" value="1"/>
</dbReference>
<dbReference type="KEGG" id="dko:I596_3648"/>
<keyword evidence="6" id="KW-1133">Transmembrane helix</keyword>
<protein>
    <recommendedName>
        <fullName evidence="5">Pimeloyl-[acyl-carrier protein] methyl ester esterase</fullName>
        <ecNumber evidence="5">3.1.1.85</ecNumber>
    </recommendedName>
    <alternativeName>
        <fullName evidence="5">Biotin synthesis protein BioH</fullName>
    </alternativeName>
    <alternativeName>
        <fullName evidence="5">Carboxylesterase BioH</fullName>
    </alternativeName>
</protein>
<evidence type="ECO:0000259" key="7">
    <source>
        <dbReference type="Pfam" id="PF12697"/>
    </source>
</evidence>
<dbReference type="AlphaFoldDB" id="A0A167H9V3"/>
<dbReference type="EC" id="3.1.1.85" evidence="5"/>
<dbReference type="GO" id="GO:0005737">
    <property type="term" value="C:cytoplasm"/>
    <property type="evidence" value="ECO:0007669"/>
    <property type="project" value="UniProtKB-SubCell"/>
</dbReference>
<dbReference type="PATRIC" id="fig|1300342.3.peg.3567"/>
<dbReference type="GO" id="GO:0090499">
    <property type="term" value="F:pimelyl-[acyl-carrier protein] methyl ester esterase activity"/>
    <property type="evidence" value="ECO:0007669"/>
    <property type="project" value="UniProtKB-EC"/>
</dbReference>
<comment type="pathway">
    <text evidence="5">Cofactor biosynthesis; biotin biosynthesis.</text>
</comment>
<dbReference type="UniPathway" id="UPA00078"/>